<reference evidence="10" key="1">
    <citation type="submission" date="2018-04" db="EMBL/GenBank/DDBJ databases">
        <authorList>
            <person name="Cornet L."/>
        </authorList>
    </citation>
    <scope>NUCLEOTIDE SEQUENCE [LARGE SCALE GENOMIC DNA]</scope>
</reference>
<keyword evidence="3 7" id="KW-0081">Bacteriolytic enzyme</keyword>
<protein>
    <recommendedName>
        <fullName evidence="7">Lysozyme</fullName>
        <ecNumber evidence="7">3.2.1.17</ecNumber>
    </recommendedName>
</protein>
<keyword evidence="4 7" id="KW-0378">Hydrolase</keyword>
<dbReference type="InterPro" id="IPR034690">
    <property type="entry name" value="Endolysin_T4_type"/>
</dbReference>
<dbReference type="GO" id="GO:0016998">
    <property type="term" value="P:cell wall macromolecule catabolic process"/>
    <property type="evidence" value="ECO:0007669"/>
    <property type="project" value="InterPro"/>
</dbReference>
<keyword evidence="2 7" id="KW-0929">Antimicrobial</keyword>
<accession>A0A2W4X3J4</accession>
<gene>
    <name evidence="9" type="ORF">DCF15_14345</name>
</gene>
<dbReference type="Proteomes" id="UP000249794">
    <property type="component" value="Unassembled WGS sequence"/>
</dbReference>
<comment type="caution">
    <text evidence="9">The sequence shown here is derived from an EMBL/GenBank/DDBJ whole genome shotgun (WGS) entry which is preliminary data.</text>
</comment>
<dbReference type="CDD" id="cd00737">
    <property type="entry name" value="lyz_endolysin_autolysin"/>
    <property type="match status" value="1"/>
</dbReference>
<comment type="similarity">
    <text evidence="7">Belongs to the glycosyl hydrolase 24 family.</text>
</comment>
<evidence type="ECO:0000256" key="2">
    <source>
        <dbReference type="ARBA" id="ARBA00022529"/>
    </source>
</evidence>
<evidence type="ECO:0000256" key="8">
    <source>
        <dbReference type="SAM" id="MobiDB-lite"/>
    </source>
</evidence>
<sequence>MGTWIKETGTAFYLMEGGYYLSKISKYPSQNNPNEQVVNISGMKSWFARADFPGGMTISTQEDAPEPLPKPEAIAPSPAPQPEPIKVPTPPAPVAPKRINTNGLLLIKSFEGLRLNAYRDAVGIWTIGYGTTRGVKPGMRISEAEAEKFLQEDLTRFEQAIHEALSVSINDNQFSSLVSFTYNIGSGAFRSSTLLRLLNQGEDVRSVGAQFLRWDKAGGKVLAGLTRRRNAERSLFLGENFRSFLSA</sequence>
<dbReference type="InterPro" id="IPR002196">
    <property type="entry name" value="Glyco_hydro_24"/>
</dbReference>
<evidence type="ECO:0000256" key="6">
    <source>
        <dbReference type="ARBA" id="ARBA00023295"/>
    </source>
</evidence>
<dbReference type="Gene3D" id="1.10.530.40">
    <property type="match status" value="1"/>
</dbReference>
<evidence type="ECO:0000256" key="4">
    <source>
        <dbReference type="ARBA" id="ARBA00022801"/>
    </source>
</evidence>
<feature type="region of interest" description="Disordered" evidence="8">
    <location>
        <begin position="59"/>
        <end position="82"/>
    </location>
</feature>
<evidence type="ECO:0000256" key="7">
    <source>
        <dbReference type="RuleBase" id="RU003788"/>
    </source>
</evidence>
<dbReference type="PANTHER" id="PTHR38107:SF3">
    <property type="entry name" value="LYSOZYME RRRD-RELATED"/>
    <property type="match status" value="1"/>
</dbReference>
<dbReference type="InterPro" id="IPR023347">
    <property type="entry name" value="Lysozyme_dom_sf"/>
</dbReference>
<dbReference type="PANTHER" id="PTHR38107">
    <property type="match status" value="1"/>
</dbReference>
<keyword evidence="6 7" id="KW-0326">Glycosidase</keyword>
<dbReference type="HAMAP" id="MF_04110">
    <property type="entry name" value="ENDOLYSIN_T4"/>
    <property type="match status" value="1"/>
</dbReference>
<dbReference type="GO" id="GO:0031640">
    <property type="term" value="P:killing of cells of another organism"/>
    <property type="evidence" value="ECO:0007669"/>
    <property type="project" value="UniProtKB-KW"/>
</dbReference>
<dbReference type="InterPro" id="IPR023346">
    <property type="entry name" value="Lysozyme-like_dom_sf"/>
</dbReference>
<reference evidence="9 10" key="2">
    <citation type="submission" date="2018-06" db="EMBL/GenBank/DDBJ databases">
        <title>Metagenomic assembly of (sub)arctic Cyanobacteria and their associated microbiome from non-axenic cultures.</title>
        <authorList>
            <person name="Baurain D."/>
        </authorList>
    </citation>
    <scope>NUCLEOTIDE SEQUENCE [LARGE SCALE GENOMIC DNA]</scope>
    <source>
        <strain evidence="9">ULC027bin1</strain>
    </source>
</reference>
<evidence type="ECO:0000313" key="9">
    <source>
        <dbReference type="EMBL" id="PZO51943.1"/>
    </source>
</evidence>
<evidence type="ECO:0000256" key="5">
    <source>
        <dbReference type="ARBA" id="ARBA00023200"/>
    </source>
</evidence>
<name>A0A2W4X3J4_9CYAN</name>
<evidence type="ECO:0000313" key="10">
    <source>
        <dbReference type="Proteomes" id="UP000249794"/>
    </source>
</evidence>
<proteinExistence type="inferred from homology"/>
<comment type="catalytic activity">
    <reaction evidence="1 7">
        <text>Hydrolysis of (1-&gt;4)-beta-linkages between N-acetylmuramic acid and N-acetyl-D-glucosamine residues in a peptidoglycan and between N-acetyl-D-glucosamine residues in chitodextrins.</text>
        <dbReference type="EC" id="3.2.1.17"/>
    </reaction>
</comment>
<dbReference type="InterPro" id="IPR051018">
    <property type="entry name" value="Bacteriophage_GH24"/>
</dbReference>
<evidence type="ECO:0000256" key="1">
    <source>
        <dbReference type="ARBA" id="ARBA00000632"/>
    </source>
</evidence>
<dbReference type="EMBL" id="QBMP01000158">
    <property type="protein sequence ID" value="PZO51943.1"/>
    <property type="molecule type" value="Genomic_DNA"/>
</dbReference>
<dbReference type="Pfam" id="PF00959">
    <property type="entry name" value="Phage_lysozyme"/>
    <property type="match status" value="1"/>
</dbReference>
<keyword evidence="5" id="KW-1035">Host cytoplasm</keyword>
<evidence type="ECO:0000256" key="3">
    <source>
        <dbReference type="ARBA" id="ARBA00022638"/>
    </source>
</evidence>
<dbReference type="GO" id="GO:0042742">
    <property type="term" value="P:defense response to bacterium"/>
    <property type="evidence" value="ECO:0007669"/>
    <property type="project" value="UniProtKB-KW"/>
</dbReference>
<dbReference type="GO" id="GO:0003796">
    <property type="term" value="F:lysozyme activity"/>
    <property type="evidence" value="ECO:0007669"/>
    <property type="project" value="UniProtKB-EC"/>
</dbReference>
<dbReference type="InterPro" id="IPR033907">
    <property type="entry name" value="Endolysin_autolysin"/>
</dbReference>
<dbReference type="GO" id="GO:0009253">
    <property type="term" value="P:peptidoglycan catabolic process"/>
    <property type="evidence" value="ECO:0007669"/>
    <property type="project" value="InterPro"/>
</dbReference>
<dbReference type="SUPFAM" id="SSF53955">
    <property type="entry name" value="Lysozyme-like"/>
    <property type="match status" value="1"/>
</dbReference>
<dbReference type="AlphaFoldDB" id="A0A2W4X3J4"/>
<dbReference type="EC" id="3.2.1.17" evidence="7"/>
<organism evidence="9 10">
    <name type="scientific">Phormidesmis priestleyi</name>
    <dbReference type="NCBI Taxonomy" id="268141"/>
    <lineage>
        <taxon>Bacteria</taxon>
        <taxon>Bacillati</taxon>
        <taxon>Cyanobacteriota</taxon>
        <taxon>Cyanophyceae</taxon>
        <taxon>Leptolyngbyales</taxon>
        <taxon>Leptolyngbyaceae</taxon>
        <taxon>Phormidesmis</taxon>
    </lineage>
</organism>